<evidence type="ECO:0000256" key="1">
    <source>
        <dbReference type="SAM" id="MobiDB-lite"/>
    </source>
</evidence>
<name>A0A8J5KL08_ZINOF</name>
<dbReference type="EMBL" id="JACMSC010000016">
    <property type="protein sequence ID" value="KAG6483572.1"/>
    <property type="molecule type" value="Genomic_DNA"/>
</dbReference>
<dbReference type="Proteomes" id="UP000734854">
    <property type="component" value="Unassembled WGS sequence"/>
</dbReference>
<proteinExistence type="predicted"/>
<protein>
    <submittedName>
        <fullName evidence="2">Uncharacterized protein</fullName>
    </submittedName>
</protein>
<evidence type="ECO:0000313" key="3">
    <source>
        <dbReference type="Proteomes" id="UP000734854"/>
    </source>
</evidence>
<comment type="caution">
    <text evidence="2">The sequence shown here is derived from an EMBL/GenBank/DDBJ whole genome shotgun (WGS) entry which is preliminary data.</text>
</comment>
<dbReference type="AlphaFoldDB" id="A0A8J5KL08"/>
<organism evidence="2 3">
    <name type="scientific">Zingiber officinale</name>
    <name type="common">Ginger</name>
    <name type="synonym">Amomum zingiber</name>
    <dbReference type="NCBI Taxonomy" id="94328"/>
    <lineage>
        <taxon>Eukaryota</taxon>
        <taxon>Viridiplantae</taxon>
        <taxon>Streptophyta</taxon>
        <taxon>Embryophyta</taxon>
        <taxon>Tracheophyta</taxon>
        <taxon>Spermatophyta</taxon>
        <taxon>Magnoliopsida</taxon>
        <taxon>Liliopsida</taxon>
        <taxon>Zingiberales</taxon>
        <taxon>Zingiberaceae</taxon>
        <taxon>Zingiber</taxon>
    </lineage>
</organism>
<evidence type="ECO:0000313" key="2">
    <source>
        <dbReference type="EMBL" id="KAG6483572.1"/>
    </source>
</evidence>
<reference evidence="2 3" key="1">
    <citation type="submission" date="2020-08" db="EMBL/GenBank/DDBJ databases">
        <title>Plant Genome Project.</title>
        <authorList>
            <person name="Zhang R.-G."/>
        </authorList>
    </citation>
    <scope>NUCLEOTIDE SEQUENCE [LARGE SCALE GENOMIC DNA]</scope>
    <source>
        <tissue evidence="2">Rhizome</tissue>
    </source>
</reference>
<accession>A0A8J5KL08</accession>
<dbReference type="InterPro" id="IPR036770">
    <property type="entry name" value="Ankyrin_rpt-contain_sf"/>
</dbReference>
<gene>
    <name evidence="2" type="ORF">ZIOFF_060220</name>
</gene>
<dbReference type="SUPFAM" id="SSF48403">
    <property type="entry name" value="Ankyrin repeat"/>
    <property type="match status" value="1"/>
</dbReference>
<feature type="compositionally biased region" description="Basic and acidic residues" evidence="1">
    <location>
        <begin position="61"/>
        <end position="81"/>
    </location>
</feature>
<sequence>MGITNQFGRQIGQKRCEDTYYVNIEVGYADNSTRFHGAAQKTHNETAKILMKQKATTDQVDANKKTSDHSHAFSEGKIRKTTKSKGDKLTWHCRGTQNRWQQDWTFQLKYCECNSVLRSNRQANNVDGYRSKYYVRVRATRVTQIQLENFNNQLQTQQLAVKPKSAAKKAYE</sequence>
<keyword evidence="3" id="KW-1185">Reference proteome</keyword>
<feature type="region of interest" description="Disordered" evidence="1">
    <location>
        <begin position="58"/>
        <end position="81"/>
    </location>
</feature>